<gene>
    <name evidence="2" type="ORF">HUE88_04630</name>
</gene>
<dbReference type="InterPro" id="IPR012337">
    <property type="entry name" value="RNaseH-like_sf"/>
</dbReference>
<dbReference type="GO" id="GO:0003676">
    <property type="term" value="F:nucleic acid binding"/>
    <property type="evidence" value="ECO:0007669"/>
    <property type="project" value="InterPro"/>
</dbReference>
<protein>
    <submittedName>
        <fullName evidence="2">Ribonuclease H</fullName>
    </submittedName>
</protein>
<evidence type="ECO:0000259" key="1">
    <source>
        <dbReference type="PROSITE" id="PS50879"/>
    </source>
</evidence>
<sequence>MELFGKRCNSINTHTKSKIFLFTDASVNPQTNIGFGAYLLLQEDELSSDLYEKGVETKKFENTSSTKLELETLLWALSEITPELHEITIYTDCQNIIGLKDRRERFEKNNYISKNNKQIKNRELYIEFYKFTDLLRCEFVKVKGHKKSSVKNSIDNVFTLVDKASRVALRNYSNKTAHI</sequence>
<dbReference type="SUPFAM" id="SSF53098">
    <property type="entry name" value="Ribonuclease H-like"/>
    <property type="match status" value="1"/>
</dbReference>
<keyword evidence="3" id="KW-1185">Reference proteome</keyword>
<evidence type="ECO:0000313" key="2">
    <source>
        <dbReference type="EMBL" id="QOY52973.1"/>
    </source>
</evidence>
<dbReference type="Proteomes" id="UP000593994">
    <property type="component" value="Chromosome"/>
</dbReference>
<name>A0A7S7LWX2_9BACT</name>
<dbReference type="RefSeq" id="WP_194371553.1">
    <property type="nucleotide sequence ID" value="NZ_CP054492.1"/>
</dbReference>
<dbReference type="EMBL" id="CP054492">
    <property type="protein sequence ID" value="QOY52973.1"/>
    <property type="molecule type" value="Genomic_DNA"/>
</dbReference>
<accession>A0A7S7LWX2</accession>
<dbReference type="KEGG" id="sbal:HUE88_04630"/>
<dbReference type="Pfam" id="PF00075">
    <property type="entry name" value="RNase_H"/>
    <property type="match status" value="1"/>
</dbReference>
<dbReference type="PROSITE" id="PS50879">
    <property type="entry name" value="RNASE_H_1"/>
    <property type="match status" value="1"/>
</dbReference>
<reference evidence="2 3" key="1">
    <citation type="submission" date="2020-05" db="EMBL/GenBank/DDBJ databases">
        <title>Sulfurimonas marisnigri, sp. nov., and Sulfurimonas baltica, sp. nov., manganese oxide reducing chemolithoautotrophs of the class Epsilonproteobacteria isolated from the pelagic redoxclines of the Black and Baltic Seas and emended description of the genus Sulfurimonas.</title>
        <authorList>
            <person name="Henkel J.V."/>
            <person name="Laudan C."/>
            <person name="Werner J."/>
            <person name="Neu T."/>
            <person name="Plewe S."/>
            <person name="Sproer C."/>
            <person name="Bunk B."/>
            <person name="Schulz-Vogt H.N."/>
        </authorList>
    </citation>
    <scope>NUCLEOTIDE SEQUENCE [LARGE SCALE GENOMIC DNA]</scope>
    <source>
        <strain evidence="2 3">GD2</strain>
    </source>
</reference>
<dbReference type="AlphaFoldDB" id="A0A7S7LWX2"/>
<dbReference type="Gene3D" id="3.30.420.10">
    <property type="entry name" value="Ribonuclease H-like superfamily/Ribonuclease H"/>
    <property type="match status" value="1"/>
</dbReference>
<dbReference type="InterPro" id="IPR036397">
    <property type="entry name" value="RNaseH_sf"/>
</dbReference>
<dbReference type="InterPro" id="IPR002156">
    <property type="entry name" value="RNaseH_domain"/>
</dbReference>
<proteinExistence type="predicted"/>
<organism evidence="2 3">
    <name type="scientific">Candidatus Sulfurimonas baltica</name>
    <dbReference type="NCBI Taxonomy" id="2740404"/>
    <lineage>
        <taxon>Bacteria</taxon>
        <taxon>Pseudomonadati</taxon>
        <taxon>Campylobacterota</taxon>
        <taxon>Epsilonproteobacteria</taxon>
        <taxon>Campylobacterales</taxon>
        <taxon>Sulfurimonadaceae</taxon>
        <taxon>Sulfurimonas</taxon>
    </lineage>
</organism>
<dbReference type="GO" id="GO:0004523">
    <property type="term" value="F:RNA-DNA hybrid ribonuclease activity"/>
    <property type="evidence" value="ECO:0007669"/>
    <property type="project" value="InterPro"/>
</dbReference>
<evidence type="ECO:0000313" key="3">
    <source>
        <dbReference type="Proteomes" id="UP000593994"/>
    </source>
</evidence>
<feature type="domain" description="RNase H type-1" evidence="1">
    <location>
        <begin position="15"/>
        <end position="170"/>
    </location>
</feature>